<dbReference type="RefSeq" id="WP_165121319.1">
    <property type="nucleotide sequence ID" value="NZ_JAAKZG010000022.1"/>
</dbReference>
<comment type="cofactor">
    <cofactor evidence="1">
        <name>heme b</name>
        <dbReference type="ChEBI" id="CHEBI:60344"/>
    </cofactor>
</comment>
<evidence type="ECO:0000256" key="10">
    <source>
        <dbReference type="ARBA" id="ARBA00023004"/>
    </source>
</evidence>
<comment type="similarity">
    <text evidence="12">Belongs to the cytochrome b561 family.</text>
</comment>
<feature type="domain" description="Cytochrome b561 bacterial/Ni-hydrogenase" evidence="14">
    <location>
        <begin position="6"/>
        <end position="176"/>
    </location>
</feature>
<keyword evidence="5" id="KW-0349">Heme</keyword>
<evidence type="ECO:0000256" key="13">
    <source>
        <dbReference type="SAM" id="Phobius"/>
    </source>
</evidence>
<evidence type="ECO:0000256" key="9">
    <source>
        <dbReference type="ARBA" id="ARBA00022989"/>
    </source>
</evidence>
<dbReference type="GO" id="GO:0022904">
    <property type="term" value="P:respiratory electron transport chain"/>
    <property type="evidence" value="ECO:0007669"/>
    <property type="project" value="InterPro"/>
</dbReference>
<feature type="transmembrane region" description="Helical" evidence="13">
    <location>
        <begin position="139"/>
        <end position="164"/>
    </location>
</feature>
<evidence type="ECO:0000256" key="5">
    <source>
        <dbReference type="ARBA" id="ARBA00022617"/>
    </source>
</evidence>
<keyword evidence="3" id="KW-0813">Transport</keyword>
<reference evidence="15 16" key="1">
    <citation type="submission" date="2020-02" db="EMBL/GenBank/DDBJ databases">
        <title>Genome sequence of the type strain CGMCC 1.15528 of Mesorhizobium zhangyense.</title>
        <authorList>
            <person name="Gao J."/>
            <person name="Sun J."/>
        </authorList>
    </citation>
    <scope>NUCLEOTIDE SEQUENCE [LARGE SCALE GENOMIC DNA]</scope>
    <source>
        <strain evidence="15 16">CGMCC 1.15528</strain>
    </source>
</reference>
<dbReference type="GO" id="GO:0005886">
    <property type="term" value="C:plasma membrane"/>
    <property type="evidence" value="ECO:0007669"/>
    <property type="project" value="UniProtKB-SubCell"/>
</dbReference>
<dbReference type="GO" id="GO:0046872">
    <property type="term" value="F:metal ion binding"/>
    <property type="evidence" value="ECO:0007669"/>
    <property type="project" value="UniProtKB-KW"/>
</dbReference>
<dbReference type="EMBL" id="JAAKZG010000022">
    <property type="protein sequence ID" value="NGN44947.1"/>
    <property type="molecule type" value="Genomic_DNA"/>
</dbReference>
<organism evidence="15 16">
    <name type="scientific">Mesorhizobium zhangyense</name>
    <dbReference type="NCBI Taxonomy" id="1776730"/>
    <lineage>
        <taxon>Bacteria</taxon>
        <taxon>Pseudomonadati</taxon>
        <taxon>Pseudomonadota</taxon>
        <taxon>Alphaproteobacteria</taxon>
        <taxon>Hyphomicrobiales</taxon>
        <taxon>Phyllobacteriaceae</taxon>
        <taxon>Mesorhizobium</taxon>
    </lineage>
</organism>
<keyword evidence="11 13" id="KW-0472">Membrane</keyword>
<comment type="caution">
    <text evidence="15">The sequence shown here is derived from an EMBL/GenBank/DDBJ whole genome shotgun (WGS) entry which is preliminary data.</text>
</comment>
<keyword evidence="4" id="KW-1003">Cell membrane</keyword>
<feature type="transmembrane region" description="Helical" evidence="13">
    <location>
        <begin position="46"/>
        <end position="64"/>
    </location>
</feature>
<evidence type="ECO:0000313" key="16">
    <source>
        <dbReference type="Proteomes" id="UP000481252"/>
    </source>
</evidence>
<dbReference type="GO" id="GO:0020037">
    <property type="term" value="F:heme binding"/>
    <property type="evidence" value="ECO:0007669"/>
    <property type="project" value="TreeGrafter"/>
</dbReference>
<evidence type="ECO:0000313" key="15">
    <source>
        <dbReference type="EMBL" id="NGN44947.1"/>
    </source>
</evidence>
<dbReference type="PANTHER" id="PTHR30529:SF1">
    <property type="entry name" value="CYTOCHROME B561 HOMOLOG 2"/>
    <property type="match status" value="1"/>
</dbReference>
<evidence type="ECO:0000256" key="11">
    <source>
        <dbReference type="ARBA" id="ARBA00023136"/>
    </source>
</evidence>
<dbReference type="PANTHER" id="PTHR30529">
    <property type="entry name" value="CYTOCHROME B561"/>
    <property type="match status" value="1"/>
</dbReference>
<keyword evidence="9 13" id="KW-1133">Transmembrane helix</keyword>
<proteinExistence type="inferred from homology"/>
<accession>A0A7C9VFK7</accession>
<evidence type="ECO:0000256" key="8">
    <source>
        <dbReference type="ARBA" id="ARBA00022982"/>
    </source>
</evidence>
<gene>
    <name evidence="15" type="ORF">G6N74_28225</name>
</gene>
<feature type="transmembrane region" description="Helical" evidence="13">
    <location>
        <begin position="12"/>
        <end position="34"/>
    </location>
</feature>
<comment type="subcellular location">
    <subcellularLocation>
        <location evidence="2">Cell membrane</location>
        <topology evidence="2">Multi-pass membrane protein</topology>
    </subcellularLocation>
</comment>
<feature type="transmembrane region" description="Helical" evidence="13">
    <location>
        <begin position="84"/>
        <end position="110"/>
    </location>
</feature>
<name>A0A7C9VFK7_9HYPH</name>
<evidence type="ECO:0000256" key="2">
    <source>
        <dbReference type="ARBA" id="ARBA00004651"/>
    </source>
</evidence>
<dbReference type="InterPro" id="IPR011577">
    <property type="entry name" value="Cyt_b561_bac/Ni-Hgenase"/>
</dbReference>
<evidence type="ECO:0000256" key="7">
    <source>
        <dbReference type="ARBA" id="ARBA00022723"/>
    </source>
</evidence>
<keyword evidence="7" id="KW-0479">Metal-binding</keyword>
<dbReference type="Proteomes" id="UP000481252">
    <property type="component" value="Unassembled WGS sequence"/>
</dbReference>
<dbReference type="InterPro" id="IPR052168">
    <property type="entry name" value="Cytochrome_b561_oxidase"/>
</dbReference>
<evidence type="ECO:0000256" key="4">
    <source>
        <dbReference type="ARBA" id="ARBA00022475"/>
    </source>
</evidence>
<evidence type="ECO:0000256" key="3">
    <source>
        <dbReference type="ARBA" id="ARBA00022448"/>
    </source>
</evidence>
<sequence>MSATAYSPIQKTLHWVLFILVLALYGLTYGNSLFQRDDPNRALAQWLHISFGLLLAGLVIWRVVMRLSRGAPNLPPSMTGMEKVLAKAAHLALYALLFTIPVLGIVLTWFRGDSVSFFGLLSVPAPFSPDRDIARSIKAIHGLCANGLLILVGIHALAALWHHFVRKDDILKRMLPN</sequence>
<protein>
    <submittedName>
        <fullName evidence="15">Cytochrome b</fullName>
    </submittedName>
</protein>
<evidence type="ECO:0000256" key="12">
    <source>
        <dbReference type="ARBA" id="ARBA00037975"/>
    </source>
</evidence>
<keyword evidence="10" id="KW-0408">Iron</keyword>
<evidence type="ECO:0000256" key="6">
    <source>
        <dbReference type="ARBA" id="ARBA00022692"/>
    </source>
</evidence>
<evidence type="ECO:0000259" key="14">
    <source>
        <dbReference type="Pfam" id="PF01292"/>
    </source>
</evidence>
<keyword evidence="8" id="KW-0249">Electron transport</keyword>
<dbReference type="AlphaFoldDB" id="A0A7C9VFK7"/>
<dbReference type="GO" id="GO:0009055">
    <property type="term" value="F:electron transfer activity"/>
    <property type="evidence" value="ECO:0007669"/>
    <property type="project" value="InterPro"/>
</dbReference>
<dbReference type="Gene3D" id="1.20.950.20">
    <property type="entry name" value="Transmembrane di-heme cytochromes, Chain C"/>
    <property type="match status" value="1"/>
</dbReference>
<evidence type="ECO:0000256" key="1">
    <source>
        <dbReference type="ARBA" id="ARBA00001970"/>
    </source>
</evidence>
<dbReference type="Pfam" id="PF01292">
    <property type="entry name" value="Ni_hydr_CYTB"/>
    <property type="match status" value="1"/>
</dbReference>
<keyword evidence="16" id="KW-1185">Reference proteome</keyword>
<dbReference type="InterPro" id="IPR016174">
    <property type="entry name" value="Di-haem_cyt_TM"/>
</dbReference>
<keyword evidence="6 13" id="KW-0812">Transmembrane</keyword>
<dbReference type="SUPFAM" id="SSF81342">
    <property type="entry name" value="Transmembrane di-heme cytochromes"/>
    <property type="match status" value="1"/>
</dbReference>